<evidence type="ECO:0000313" key="2">
    <source>
        <dbReference type="EMBL" id="ROZ63780.1"/>
    </source>
</evidence>
<dbReference type="Proteomes" id="UP000270616">
    <property type="component" value="Unassembled WGS sequence"/>
</dbReference>
<dbReference type="EMBL" id="RKMF01000005">
    <property type="protein sequence ID" value="ROZ63780.1"/>
    <property type="molecule type" value="Genomic_DNA"/>
</dbReference>
<protein>
    <recommendedName>
        <fullName evidence="4">Aldo/keto reductase</fullName>
    </recommendedName>
</protein>
<comment type="caution">
    <text evidence="2">The sequence shown here is derived from an EMBL/GenBank/DDBJ whole genome shotgun (WGS) entry which is preliminary data.</text>
</comment>
<feature type="compositionally biased region" description="Low complexity" evidence="1">
    <location>
        <begin position="20"/>
        <end position="43"/>
    </location>
</feature>
<sequence>MSDRGRAPRRAAARRRRRAPAAWRPAWASLHRLAATPPATTAPTSPPRGPRTPEHLAQNVKAADFALDEATLDRIDALTAPGVDVDPQNRYEIPVPALTDARLRRR</sequence>
<dbReference type="RefSeq" id="WP_123824775.1">
    <property type="nucleotide sequence ID" value="NZ_RKMF01000005.1"/>
</dbReference>
<evidence type="ECO:0000256" key="1">
    <source>
        <dbReference type="SAM" id="MobiDB-lite"/>
    </source>
</evidence>
<dbReference type="AlphaFoldDB" id="A0A3N4A574"/>
<gene>
    <name evidence="2" type="ORF">EDL96_05380</name>
</gene>
<keyword evidence="3" id="KW-1185">Reference proteome</keyword>
<feature type="region of interest" description="Disordered" evidence="1">
    <location>
        <begin position="1"/>
        <end position="54"/>
    </location>
</feature>
<evidence type="ECO:0000313" key="3">
    <source>
        <dbReference type="Proteomes" id="UP000270616"/>
    </source>
</evidence>
<name>A0A3N4A574_9MICC</name>
<evidence type="ECO:0008006" key="4">
    <source>
        <dbReference type="Google" id="ProtNLM"/>
    </source>
</evidence>
<dbReference type="Gene3D" id="3.20.20.100">
    <property type="entry name" value="NADP-dependent oxidoreductase domain"/>
    <property type="match status" value="1"/>
</dbReference>
<dbReference type="InterPro" id="IPR036812">
    <property type="entry name" value="NAD(P)_OxRdtase_dom_sf"/>
</dbReference>
<organism evidence="2 3">
    <name type="scientific">Kocuria soli</name>
    <dbReference type="NCBI Taxonomy" id="2485125"/>
    <lineage>
        <taxon>Bacteria</taxon>
        <taxon>Bacillati</taxon>
        <taxon>Actinomycetota</taxon>
        <taxon>Actinomycetes</taxon>
        <taxon>Micrococcales</taxon>
        <taxon>Micrococcaceae</taxon>
        <taxon>Kocuria</taxon>
    </lineage>
</organism>
<dbReference type="OrthoDB" id="9768793at2"/>
<accession>A0A3N4A574</accession>
<reference evidence="2 3" key="1">
    <citation type="submission" date="2018-10" db="EMBL/GenBank/DDBJ databases">
        <title>Kocuria sp. M5W7-7, whole genome shotgun sequence.</title>
        <authorList>
            <person name="Tuo L."/>
        </authorList>
    </citation>
    <scope>NUCLEOTIDE SEQUENCE [LARGE SCALE GENOMIC DNA]</scope>
    <source>
        <strain evidence="2 3">M5W7-7</strain>
    </source>
</reference>
<feature type="compositionally biased region" description="Basic residues" evidence="1">
    <location>
        <begin position="7"/>
        <end position="19"/>
    </location>
</feature>
<proteinExistence type="predicted"/>
<dbReference type="SUPFAM" id="SSF51430">
    <property type="entry name" value="NAD(P)-linked oxidoreductase"/>
    <property type="match status" value="1"/>
</dbReference>